<dbReference type="EMBL" id="CP017151">
    <property type="protein sequence ID" value="AOR74377.1"/>
    <property type="molecule type" value="Genomic_DNA"/>
</dbReference>
<dbReference type="Pfam" id="PF12698">
    <property type="entry name" value="ABC2_membrane_3"/>
    <property type="match status" value="1"/>
</dbReference>
<dbReference type="GO" id="GO:0140359">
    <property type="term" value="F:ABC-type transporter activity"/>
    <property type="evidence" value="ECO:0007669"/>
    <property type="project" value="InterPro"/>
</dbReference>
<dbReference type="GO" id="GO:0016020">
    <property type="term" value="C:membrane"/>
    <property type="evidence" value="ECO:0007669"/>
    <property type="project" value="UniProtKB-SubCell"/>
</dbReference>
<protein>
    <recommendedName>
        <fullName evidence="5">ABC-2 type transporter transmembrane domain-containing protein</fullName>
    </recommendedName>
</protein>
<accession>A0A1D7ZWW7</accession>
<feature type="domain" description="ABC-2 type transporter transmembrane" evidence="5">
    <location>
        <begin position="1"/>
        <end position="192"/>
    </location>
</feature>
<evidence type="ECO:0000256" key="3">
    <source>
        <dbReference type="ARBA" id="ARBA00022989"/>
    </source>
</evidence>
<evidence type="ECO:0000256" key="1">
    <source>
        <dbReference type="ARBA" id="ARBA00004141"/>
    </source>
</evidence>
<gene>
    <name evidence="6" type="ORF">LACFE_CDS0918</name>
</gene>
<dbReference type="AlphaFoldDB" id="A0A1D7ZWW7"/>
<dbReference type="GeneID" id="83715677"/>
<dbReference type="PATRIC" id="fig|1613.112.peg.964"/>
<keyword evidence="3" id="KW-1133">Transmembrane helix</keyword>
<evidence type="ECO:0000313" key="7">
    <source>
        <dbReference type="Proteomes" id="UP000094714"/>
    </source>
</evidence>
<dbReference type="InterPro" id="IPR013525">
    <property type="entry name" value="ABC2_TM"/>
</dbReference>
<evidence type="ECO:0000313" key="6">
    <source>
        <dbReference type="EMBL" id="AOR74377.1"/>
    </source>
</evidence>
<evidence type="ECO:0000256" key="4">
    <source>
        <dbReference type="ARBA" id="ARBA00023136"/>
    </source>
</evidence>
<reference evidence="6 7" key="1">
    <citation type="submission" date="2016-09" db="EMBL/GenBank/DDBJ databases">
        <title>Genome Sequence of the Lactobacillus fermentum strain NCC2970 (CNCM I-5068).</title>
        <authorList>
            <person name="Barretto C."/>
            <person name="Ngom-Bru C."/>
            <person name="Genevaz A."/>
            <person name="Fournier C."/>
            <person name="Moine D."/>
            <person name="Kassam M."/>
            <person name="Iltis A."/>
            <person name="Sagory-Zalkind P."/>
            <person name="Faucherand G."/>
            <person name="Descombes P."/>
            <person name="Duboux S."/>
        </authorList>
    </citation>
    <scope>NUCLEOTIDE SEQUENCE [LARGE SCALE GENOMIC DNA]</scope>
    <source>
        <strain evidence="6 7">NCC2970</strain>
    </source>
</reference>
<dbReference type="RefSeq" id="WP_023465691.1">
    <property type="nucleotide sequence ID" value="NZ_CAXOPQ010000001.1"/>
</dbReference>
<proteinExistence type="predicted"/>
<organism evidence="6 7">
    <name type="scientific">Limosilactobacillus fermentum</name>
    <name type="common">Lactobacillus fermentum</name>
    <dbReference type="NCBI Taxonomy" id="1613"/>
    <lineage>
        <taxon>Bacteria</taxon>
        <taxon>Bacillati</taxon>
        <taxon>Bacillota</taxon>
        <taxon>Bacilli</taxon>
        <taxon>Lactobacillales</taxon>
        <taxon>Lactobacillaceae</taxon>
        <taxon>Limosilactobacillus</taxon>
    </lineage>
</organism>
<dbReference type="Proteomes" id="UP000094714">
    <property type="component" value="Chromosome"/>
</dbReference>
<sequence length="221" mass="24601">MISYISIVGAELGTEKGNHLIEGLLAAIPAKKHYTGKMLGICFLIAFQLVLYAVFGLVGFLLLRHSTFVKSLHLNDYLAKIDPQYLWISLILALLSLFLYISLAAYLVSLVSRAEDIGQATSGVTSILLIPYFINFLTQSNPNLLVVKILSYLPFMSQDIMPVRMAQGAASYSAGYVAVAISLLSAVLMYLFAQRTYVNNIFTYRSETPLKYLTNKLLRRN</sequence>
<evidence type="ECO:0000259" key="5">
    <source>
        <dbReference type="Pfam" id="PF12698"/>
    </source>
</evidence>
<evidence type="ECO:0000256" key="2">
    <source>
        <dbReference type="ARBA" id="ARBA00022692"/>
    </source>
</evidence>
<keyword evidence="4" id="KW-0472">Membrane</keyword>
<comment type="subcellular location">
    <subcellularLocation>
        <location evidence="1">Membrane</location>
        <topology evidence="1">Multi-pass membrane protein</topology>
    </subcellularLocation>
</comment>
<name>A0A1D7ZWW7_LIMFE</name>
<keyword evidence="2" id="KW-0812">Transmembrane</keyword>